<proteinExistence type="predicted"/>
<comment type="caution">
    <text evidence="2">The sequence shown here is derived from an EMBL/GenBank/DDBJ whole genome shotgun (WGS) entry which is preliminary data.</text>
</comment>
<dbReference type="GO" id="GO:0016032">
    <property type="term" value="P:viral process"/>
    <property type="evidence" value="ECO:0007669"/>
    <property type="project" value="InterPro"/>
</dbReference>
<name>A0A3M0IWM3_HIRRU</name>
<dbReference type="Gene3D" id="1.10.375.10">
    <property type="entry name" value="Human Immunodeficiency Virus Type 1 Capsid Protein"/>
    <property type="match status" value="1"/>
</dbReference>
<evidence type="ECO:0000313" key="3">
    <source>
        <dbReference type="Proteomes" id="UP000269221"/>
    </source>
</evidence>
<keyword evidence="3" id="KW-1185">Reference proteome</keyword>
<evidence type="ECO:0000256" key="1">
    <source>
        <dbReference type="SAM" id="MobiDB-lite"/>
    </source>
</evidence>
<organism evidence="2 3">
    <name type="scientific">Hirundo rustica rustica</name>
    <dbReference type="NCBI Taxonomy" id="333673"/>
    <lineage>
        <taxon>Eukaryota</taxon>
        <taxon>Metazoa</taxon>
        <taxon>Chordata</taxon>
        <taxon>Craniata</taxon>
        <taxon>Vertebrata</taxon>
        <taxon>Euteleostomi</taxon>
        <taxon>Archelosauria</taxon>
        <taxon>Archosauria</taxon>
        <taxon>Dinosauria</taxon>
        <taxon>Saurischia</taxon>
        <taxon>Theropoda</taxon>
        <taxon>Coelurosauria</taxon>
        <taxon>Aves</taxon>
        <taxon>Neognathae</taxon>
        <taxon>Neoaves</taxon>
        <taxon>Telluraves</taxon>
        <taxon>Australaves</taxon>
        <taxon>Passeriformes</taxon>
        <taxon>Sylvioidea</taxon>
        <taxon>Hirundinidae</taxon>
        <taxon>Hirundo</taxon>
    </lineage>
</organism>
<dbReference type="SUPFAM" id="SSF47943">
    <property type="entry name" value="Retrovirus capsid protein, N-terminal core domain"/>
    <property type="match status" value="1"/>
</dbReference>
<sequence>MSLGSSPPPTAIRLPPPNWDPSAPPPCNLLPLCTATDVQQEEASTNNSQTSSFMSGDGPFCGIQSKTSKVEQFFPLREVPMGGAAGGVGFVNAPLTASEVRRFKKALGKLVEDPIGISHQVDQFLRPNIYTWGEMNFILNILFSPEEVQMIQTAGMRIWERENRLGPTRDHKMPLVDPNWDPNQEEGWRNMEDYRSLMVKGIKESVPRGTLS</sequence>
<protein>
    <submittedName>
        <fullName evidence="2">Uncharacterized protein</fullName>
    </submittedName>
</protein>
<dbReference type="Proteomes" id="UP000269221">
    <property type="component" value="Unassembled WGS sequence"/>
</dbReference>
<dbReference type="OrthoDB" id="9049599at2759"/>
<reference evidence="2 3" key="1">
    <citation type="submission" date="2018-07" db="EMBL/GenBank/DDBJ databases">
        <title>A high quality draft genome assembly of the barn swallow (H. rustica rustica).</title>
        <authorList>
            <person name="Formenti G."/>
            <person name="Chiara M."/>
            <person name="Poveda L."/>
            <person name="Francoijs K.-J."/>
            <person name="Bonisoli-Alquati A."/>
            <person name="Canova L."/>
            <person name="Gianfranceschi L."/>
            <person name="Horner D.S."/>
            <person name="Saino N."/>
        </authorList>
    </citation>
    <scope>NUCLEOTIDE SEQUENCE [LARGE SCALE GENOMIC DNA]</scope>
    <source>
        <strain evidence="2">Chelidonia</strain>
        <tissue evidence="2">Blood</tissue>
    </source>
</reference>
<dbReference type="AlphaFoldDB" id="A0A3M0IWM3"/>
<dbReference type="PANTHER" id="PTHR33166">
    <property type="entry name" value="GAG_P30 DOMAIN-CONTAINING PROTEIN"/>
    <property type="match status" value="1"/>
</dbReference>
<dbReference type="InterPro" id="IPR050462">
    <property type="entry name" value="Retroviral_Gag-Pol_poly"/>
</dbReference>
<dbReference type="EMBL" id="QRBI01000217">
    <property type="protein sequence ID" value="RMB92858.1"/>
    <property type="molecule type" value="Genomic_DNA"/>
</dbReference>
<dbReference type="STRING" id="333673.A0A3M0IWM3"/>
<feature type="region of interest" description="Disordered" evidence="1">
    <location>
        <begin position="1"/>
        <end position="26"/>
    </location>
</feature>
<accession>A0A3M0IWM3</accession>
<gene>
    <name evidence="2" type="ORF">DUI87_30752</name>
</gene>
<dbReference type="InterPro" id="IPR008919">
    <property type="entry name" value="Retrov_capsid_N"/>
</dbReference>
<evidence type="ECO:0000313" key="2">
    <source>
        <dbReference type="EMBL" id="RMB92858.1"/>
    </source>
</evidence>